<keyword evidence="9" id="KW-0963">Cytoplasm</keyword>
<dbReference type="SUPFAM" id="SSF53795">
    <property type="entry name" value="PEP carboxykinase-like"/>
    <property type="match status" value="1"/>
</dbReference>
<dbReference type="EMBL" id="JBIGHX010000010">
    <property type="protein sequence ID" value="MFG6464379.1"/>
    <property type="molecule type" value="Genomic_DNA"/>
</dbReference>
<evidence type="ECO:0000313" key="12">
    <source>
        <dbReference type="EMBL" id="MFG6464379.1"/>
    </source>
</evidence>
<dbReference type="PANTHER" id="PTHR11561">
    <property type="entry name" value="PHOSPHOENOLPYRUVATE CARBOXYKINASE"/>
    <property type="match status" value="1"/>
</dbReference>
<comment type="caution">
    <text evidence="12">The sequence shown here is derived from an EMBL/GenBank/DDBJ whole genome shotgun (WGS) entry which is preliminary data.</text>
</comment>
<feature type="domain" description="Phosphoenolpyruvate carboxykinase GTP-utilising N-terminal" evidence="11">
    <location>
        <begin position="25"/>
        <end position="248"/>
    </location>
</feature>
<keyword evidence="7 9" id="KW-0464">Manganese</keyword>
<comment type="function">
    <text evidence="9">Catalyzes the conversion of oxaloacetate (OAA) to phosphoenolpyruvate (PEP), the rate-limiting step in the metabolic pathway that produces glucose from lactate and other precursors derived from the citric acid cycle.</text>
</comment>
<dbReference type="RefSeq" id="WP_394513770.1">
    <property type="nucleotide sequence ID" value="NZ_JBIGHX010000010.1"/>
</dbReference>
<evidence type="ECO:0000256" key="4">
    <source>
        <dbReference type="ARBA" id="ARBA00022741"/>
    </source>
</evidence>
<keyword evidence="13" id="KW-1185">Reference proteome</keyword>
<gene>
    <name evidence="9" type="primary">pckG</name>
    <name evidence="12" type="ORF">ACG04Q_22610</name>
</gene>
<comment type="subcellular location">
    <subcellularLocation>
        <location evidence="9">Cytoplasm</location>
    </subcellularLocation>
</comment>
<comment type="similarity">
    <text evidence="1 9">Belongs to the phosphoenolpyruvate carboxykinase [GTP] family.</text>
</comment>
<dbReference type="HAMAP" id="MF_00452">
    <property type="entry name" value="PEPCK_GTP"/>
    <property type="match status" value="1"/>
</dbReference>
<comment type="pathway">
    <text evidence="9">Carbohydrate biosynthesis; gluconeogenesis.</text>
</comment>
<dbReference type="Gene3D" id="3.90.228.20">
    <property type="match status" value="1"/>
</dbReference>
<dbReference type="PANTHER" id="PTHR11561:SF0">
    <property type="entry name" value="PHOSPHOENOLPYRUVATE CARBOXYKINASE [GTP]-RELATED"/>
    <property type="match status" value="1"/>
</dbReference>
<dbReference type="InterPro" id="IPR018091">
    <property type="entry name" value="PEP_carboxykin_GTP_CS"/>
</dbReference>
<dbReference type="SUPFAM" id="SSF68923">
    <property type="entry name" value="PEP carboxykinase N-terminal domain"/>
    <property type="match status" value="1"/>
</dbReference>
<feature type="domain" description="Phosphoenolpyruvate carboxykinase C-terminal P-loop" evidence="10">
    <location>
        <begin position="252"/>
        <end position="617"/>
    </location>
</feature>
<dbReference type="EC" id="4.1.1.32" evidence="9"/>
<feature type="binding site" evidence="9">
    <location>
        <begin position="399"/>
        <end position="401"/>
    </location>
    <ligand>
        <name>substrate</name>
    </ligand>
</feature>
<accession>A0ABW7GRE5</accession>
<dbReference type="InterPro" id="IPR035078">
    <property type="entry name" value="PEP_carboxykinase_GTP_N"/>
</dbReference>
<protein>
    <recommendedName>
        <fullName evidence="9">Phosphoenolpyruvate carboxykinase [GTP]</fullName>
        <shortName evidence="9">PEP carboxykinase</shortName>
        <shortName evidence="9">PEPCK</shortName>
        <ecNumber evidence="9">4.1.1.32</ecNumber>
    </recommendedName>
    <alternativeName>
        <fullName evidence="9">GTP-dependent phosphoenolpyruvate carboxykinase</fullName>
        <shortName evidence="9">GTP-PEPCK</shortName>
    </alternativeName>
</protein>
<comment type="subunit">
    <text evidence="9">Monomer.</text>
</comment>
<dbReference type="InterPro" id="IPR013035">
    <property type="entry name" value="PEP_carboxykinase_C"/>
</dbReference>
<reference evidence="12 13" key="1">
    <citation type="submission" date="2024-08" db="EMBL/GenBank/DDBJ databases">
        <authorList>
            <person name="Lu H."/>
        </authorList>
    </citation>
    <scope>NUCLEOTIDE SEQUENCE [LARGE SCALE GENOMIC DNA]</scope>
    <source>
        <strain evidence="12 13">DXS20W</strain>
    </source>
</reference>
<proteinExistence type="inferred from homology"/>
<keyword evidence="8 9" id="KW-0456">Lyase</keyword>
<evidence type="ECO:0000256" key="2">
    <source>
        <dbReference type="ARBA" id="ARBA00022432"/>
    </source>
</evidence>
<dbReference type="Gene3D" id="3.40.449.10">
    <property type="entry name" value="Phosphoenolpyruvate Carboxykinase, domain 1"/>
    <property type="match status" value="1"/>
</dbReference>
<comment type="cofactor">
    <cofactor evidence="9">
        <name>Mn(2+)</name>
        <dbReference type="ChEBI" id="CHEBI:29035"/>
    </cofactor>
    <text evidence="9">Binds 1 Mn(2+) ion per subunit.</text>
</comment>
<feature type="binding site" evidence="9">
    <location>
        <begin position="227"/>
        <end position="229"/>
    </location>
    <ligand>
        <name>substrate</name>
    </ligand>
</feature>
<feature type="binding site" evidence="9">
    <location>
        <position position="401"/>
    </location>
    <ligand>
        <name>GTP</name>
        <dbReference type="ChEBI" id="CHEBI:37565"/>
    </ligand>
</feature>
<dbReference type="InterPro" id="IPR008209">
    <property type="entry name" value="PEP_carboxykinase_GTP"/>
</dbReference>
<keyword evidence="5 9" id="KW-0210">Decarboxylase</keyword>
<keyword evidence="3 9" id="KW-0479">Metal-binding</keyword>
<feature type="binding site" evidence="9">
    <location>
        <position position="84"/>
    </location>
    <ligand>
        <name>substrate</name>
    </ligand>
</feature>
<dbReference type="GO" id="GO:0004613">
    <property type="term" value="F:phosphoenolpyruvate carboxykinase (GTP) activity"/>
    <property type="evidence" value="ECO:0007669"/>
    <property type="project" value="UniProtKB-EC"/>
</dbReference>
<evidence type="ECO:0000259" key="11">
    <source>
        <dbReference type="Pfam" id="PF17297"/>
    </source>
</evidence>
<dbReference type="InterPro" id="IPR008210">
    <property type="entry name" value="PEP_carboxykinase_N"/>
</dbReference>
<evidence type="ECO:0000256" key="3">
    <source>
        <dbReference type="ARBA" id="ARBA00022723"/>
    </source>
</evidence>
<dbReference type="Pfam" id="PF00821">
    <property type="entry name" value="PEPCK_GTP"/>
    <property type="match status" value="1"/>
</dbReference>
<feature type="binding site" evidence="9">
    <location>
        <position position="278"/>
    </location>
    <ligand>
        <name>substrate</name>
    </ligand>
</feature>
<feature type="binding site" evidence="9">
    <location>
        <position position="305"/>
    </location>
    <ligand>
        <name>Mn(2+)</name>
        <dbReference type="ChEBI" id="CHEBI:29035"/>
    </ligand>
</feature>
<dbReference type="Gene3D" id="2.170.8.10">
    <property type="entry name" value="Phosphoenolpyruvate Carboxykinase, domain 2"/>
    <property type="match status" value="1"/>
</dbReference>
<feature type="binding site" evidence="9">
    <location>
        <position position="236"/>
    </location>
    <ligand>
        <name>Mn(2+)</name>
        <dbReference type="ChEBI" id="CHEBI:29035"/>
    </ligand>
</feature>
<keyword evidence="2 9" id="KW-0312">Gluconeogenesis</keyword>
<dbReference type="PROSITE" id="PS00505">
    <property type="entry name" value="PEPCK_GTP"/>
    <property type="match status" value="1"/>
</dbReference>
<dbReference type="Proteomes" id="UP001606302">
    <property type="component" value="Unassembled WGS sequence"/>
</dbReference>
<feature type="active site" evidence="9">
    <location>
        <position position="280"/>
    </location>
</feature>
<evidence type="ECO:0000256" key="9">
    <source>
        <dbReference type="HAMAP-Rule" id="MF_00452"/>
    </source>
</evidence>
<feature type="binding site" evidence="9">
    <location>
        <begin position="529"/>
        <end position="532"/>
    </location>
    <ligand>
        <name>GTP</name>
        <dbReference type="ChEBI" id="CHEBI:37565"/>
    </ligand>
</feature>
<feature type="binding site" evidence="9">
    <location>
        <position position="256"/>
    </location>
    <ligand>
        <name>Mn(2+)</name>
        <dbReference type="ChEBI" id="CHEBI:29035"/>
    </ligand>
</feature>
<dbReference type="NCBIfam" id="NF003253">
    <property type="entry name" value="PRK04210.1"/>
    <property type="match status" value="1"/>
</dbReference>
<dbReference type="PIRSF" id="PIRSF001348">
    <property type="entry name" value="PEP_carboxykinase_GTP"/>
    <property type="match status" value="1"/>
</dbReference>
<evidence type="ECO:0000256" key="7">
    <source>
        <dbReference type="ARBA" id="ARBA00023211"/>
    </source>
</evidence>
<evidence type="ECO:0000256" key="1">
    <source>
        <dbReference type="ARBA" id="ARBA00005796"/>
    </source>
</evidence>
<organism evidence="12 13">
    <name type="scientific">Pelomonas lactea</name>
    <dbReference type="NCBI Taxonomy" id="3299030"/>
    <lineage>
        <taxon>Bacteria</taxon>
        <taxon>Pseudomonadati</taxon>
        <taxon>Pseudomonadota</taxon>
        <taxon>Betaproteobacteria</taxon>
        <taxon>Burkholderiales</taxon>
        <taxon>Sphaerotilaceae</taxon>
        <taxon>Roseateles</taxon>
    </lineage>
</organism>
<feature type="binding site" evidence="9">
    <location>
        <position position="432"/>
    </location>
    <ligand>
        <name>GTP</name>
        <dbReference type="ChEBI" id="CHEBI:37565"/>
    </ligand>
</feature>
<sequence>MNQPVMQGLRLNLPAYVKNARLIAWVAEIAALTEATDVYWCDGSTDEYQRLCEQLVAAGTFKKLNPALRPGSYLANSDPSDVARVEDRTFICSEKKEDAGPTNNWMAPAEMRALLQTGENALFKGCMKGRTLYVVPFSMGPLGSPIAHIGVELSDSPYVAVNMRTMTRMGRAVIELLGTDGDFVPCVHTVGAPLEAGQADVSWPCNKTKYIVHYPETREIWSYGSGYGGNALLGKKCFALRIASTMGRDQGWLAEHMLVLGVESPSGKKSHVAAAFPSACGKTNFAMLIPPAAFNGWKITTIGDDIAWIKPGADGRLYAINPEAGYFGVAPGTNSHTNPNCMASLQRDVIFTNVALTDDGDVWWEGMTDTPPAHCIDWQGKDWTPAIAKETGAKAAHPNARFTVAATNNPALDENWDNPAGVAIDAFIFGGRRSTTVPLVTEARNWTEGVYMAATMGSETTAAAAGQQGVVRRDPFAMLPFMGYNMSDYFQHWLDLGAKLEASGAKLPAIYCVNWFRKGADGKFVWPGYGENMRVLKWMLDRLEGTGGGQEHVFGVTPGYDDLNWQGLDFTPAQFEAVTRIDAAEWQAEMKLHDELFAQLAHHLPAALPATKAQIEARLAQLG</sequence>
<name>A0ABW7GRE5_9BURK</name>
<evidence type="ECO:0000256" key="5">
    <source>
        <dbReference type="ARBA" id="ARBA00022793"/>
    </source>
</evidence>
<comment type="catalytic activity">
    <reaction evidence="9">
        <text>oxaloacetate + GTP = phosphoenolpyruvate + GDP + CO2</text>
        <dbReference type="Rhea" id="RHEA:10388"/>
        <dbReference type="ChEBI" id="CHEBI:16452"/>
        <dbReference type="ChEBI" id="CHEBI:16526"/>
        <dbReference type="ChEBI" id="CHEBI:37565"/>
        <dbReference type="ChEBI" id="CHEBI:58189"/>
        <dbReference type="ChEBI" id="CHEBI:58702"/>
        <dbReference type="EC" id="4.1.1.32"/>
    </reaction>
</comment>
<evidence type="ECO:0000256" key="6">
    <source>
        <dbReference type="ARBA" id="ARBA00023134"/>
    </source>
</evidence>
<dbReference type="CDD" id="cd00819">
    <property type="entry name" value="PEPCK_GTP"/>
    <property type="match status" value="1"/>
</dbReference>
<evidence type="ECO:0000313" key="13">
    <source>
        <dbReference type="Proteomes" id="UP001606302"/>
    </source>
</evidence>
<evidence type="ECO:0000256" key="8">
    <source>
        <dbReference type="ARBA" id="ARBA00023239"/>
    </source>
</evidence>
<keyword evidence="6 9" id="KW-0342">GTP-binding</keyword>
<dbReference type="Pfam" id="PF17297">
    <property type="entry name" value="PEPCK_N"/>
    <property type="match status" value="1"/>
</dbReference>
<keyword evidence="4 9" id="KW-0547">Nucleotide-binding</keyword>
<evidence type="ECO:0000259" key="10">
    <source>
        <dbReference type="Pfam" id="PF00821"/>
    </source>
</evidence>
<dbReference type="InterPro" id="IPR035077">
    <property type="entry name" value="PEP_carboxykinase_GTP_C"/>
</dbReference>
<feature type="binding site" evidence="9">
    <location>
        <begin position="279"/>
        <end position="284"/>
    </location>
    <ligand>
        <name>GTP</name>
        <dbReference type="ChEBI" id="CHEBI:37565"/>
    </ligand>
</feature>